<dbReference type="GO" id="GO:0046872">
    <property type="term" value="F:metal ion binding"/>
    <property type="evidence" value="ECO:0007669"/>
    <property type="project" value="UniProtKB-KW"/>
</dbReference>
<reference evidence="9" key="1">
    <citation type="submission" date="2017-06" db="EMBL/GenBank/DDBJ databases">
        <authorList>
            <person name="Cremers G."/>
        </authorList>
    </citation>
    <scope>NUCLEOTIDE SEQUENCE [LARGE SCALE GENOMIC DNA]</scope>
</reference>
<feature type="domain" description="Radical SAM core" evidence="7">
    <location>
        <begin position="5"/>
        <end position="218"/>
    </location>
</feature>
<dbReference type="EMBL" id="FZMP01000010">
    <property type="protein sequence ID" value="SNQ59115.1"/>
    <property type="molecule type" value="Genomic_DNA"/>
</dbReference>
<dbReference type="SMART" id="SM00729">
    <property type="entry name" value="Elp3"/>
    <property type="match status" value="1"/>
</dbReference>
<dbReference type="Proteomes" id="UP000218615">
    <property type="component" value="Unassembled WGS sequence"/>
</dbReference>
<dbReference type="PROSITE" id="PS51918">
    <property type="entry name" value="RADICAL_SAM"/>
    <property type="match status" value="1"/>
</dbReference>
<organism evidence="8 9">
    <name type="scientific">Candidatus Methanoperedens nitratireducens</name>
    <dbReference type="NCBI Taxonomy" id="1392998"/>
    <lineage>
        <taxon>Archaea</taxon>
        <taxon>Methanobacteriati</taxon>
        <taxon>Methanobacteriota</taxon>
        <taxon>Stenosarchaea group</taxon>
        <taxon>Methanomicrobia</taxon>
        <taxon>Methanosarcinales</taxon>
        <taxon>ANME-2 cluster</taxon>
        <taxon>Candidatus Methanoperedentaceae</taxon>
        <taxon>Candidatus Methanoperedens</taxon>
    </lineage>
</organism>
<keyword evidence="6" id="KW-0411">Iron-sulfur</keyword>
<evidence type="ECO:0000256" key="3">
    <source>
        <dbReference type="ARBA" id="ARBA00022691"/>
    </source>
</evidence>
<dbReference type="GO" id="GO:0003824">
    <property type="term" value="F:catalytic activity"/>
    <property type="evidence" value="ECO:0007669"/>
    <property type="project" value="InterPro"/>
</dbReference>
<dbReference type="AlphaFoldDB" id="A0A284VIK8"/>
<gene>
    <name evidence="8" type="ORF">MNV_1070005</name>
</gene>
<dbReference type="InterPro" id="IPR017200">
    <property type="entry name" value="PqqE-like"/>
</dbReference>
<evidence type="ECO:0000256" key="5">
    <source>
        <dbReference type="ARBA" id="ARBA00023004"/>
    </source>
</evidence>
<keyword evidence="4" id="KW-0479">Metal-binding</keyword>
<sequence>MDKIHKYAPIAGVITATMACNLYCRHCKFAARKPLPFELKEHEIKRIIDSLVKMDVPAVVIGGGEPLLRKDIYNIIKYASDNDRYIILATNATLINKKVAERLKDAGVDQIGLSLDGASPEVHDAYRGVPGAFHLTTEGLHACQDAGLAISIRSTVGDINAKDILKIFDFALEIGIEEFSLLQTFPEGRAKDNNISEYSTRKEYLDIINNILFKCDALGVEPLTRPMNRHTVFQLPAAKHRNDDRYAPWVKINRTYGEGCAAARHAIILPNGDVRICTSIQESIGNVREHDLEDLWYGSTLVRDMHDRSMLKGKCGDCPDKYSCGGCRARAFLYTGNYFESDPGCPLVLNLKE</sequence>
<evidence type="ECO:0000313" key="9">
    <source>
        <dbReference type="Proteomes" id="UP000218615"/>
    </source>
</evidence>
<dbReference type="CDD" id="cd21123">
    <property type="entry name" value="SPASM_MftC-like"/>
    <property type="match status" value="1"/>
</dbReference>
<dbReference type="SFLD" id="SFLDS00029">
    <property type="entry name" value="Radical_SAM"/>
    <property type="match status" value="1"/>
</dbReference>
<dbReference type="Pfam" id="PF04055">
    <property type="entry name" value="Radical_SAM"/>
    <property type="match status" value="1"/>
</dbReference>
<dbReference type="InterPro" id="IPR006638">
    <property type="entry name" value="Elp3/MiaA/NifB-like_rSAM"/>
</dbReference>
<dbReference type="Pfam" id="PF13186">
    <property type="entry name" value="SPASM"/>
    <property type="match status" value="1"/>
</dbReference>
<dbReference type="SFLD" id="SFLDG01386">
    <property type="entry name" value="main_SPASM_domain-containing"/>
    <property type="match status" value="1"/>
</dbReference>
<keyword evidence="2" id="KW-0004">4Fe-4S</keyword>
<evidence type="ECO:0000256" key="4">
    <source>
        <dbReference type="ARBA" id="ARBA00022723"/>
    </source>
</evidence>
<name>A0A284VIK8_9EURY</name>
<dbReference type="PIRSF" id="PIRSF037420">
    <property type="entry name" value="PQQ_syn_pqqE"/>
    <property type="match status" value="1"/>
</dbReference>
<dbReference type="InterPro" id="IPR023885">
    <property type="entry name" value="4Fe4S-binding_SPASM_dom"/>
</dbReference>
<dbReference type="GO" id="GO:0051539">
    <property type="term" value="F:4 iron, 4 sulfur cluster binding"/>
    <property type="evidence" value="ECO:0007669"/>
    <property type="project" value="UniProtKB-KW"/>
</dbReference>
<dbReference type="OrthoDB" id="30736at2157"/>
<dbReference type="SFLD" id="SFLDG01067">
    <property type="entry name" value="SPASM/twitch_domain_containing"/>
    <property type="match status" value="1"/>
</dbReference>
<comment type="cofactor">
    <cofactor evidence="1">
        <name>[4Fe-4S] cluster</name>
        <dbReference type="ChEBI" id="CHEBI:49883"/>
    </cofactor>
</comment>
<dbReference type="PANTHER" id="PTHR11228:SF7">
    <property type="entry name" value="PQQA PEPTIDE CYCLASE"/>
    <property type="match status" value="1"/>
</dbReference>
<dbReference type="CDD" id="cd01335">
    <property type="entry name" value="Radical_SAM"/>
    <property type="match status" value="1"/>
</dbReference>
<dbReference type="Gene3D" id="3.20.20.70">
    <property type="entry name" value="Aldolase class I"/>
    <property type="match status" value="1"/>
</dbReference>
<dbReference type="InterPro" id="IPR050377">
    <property type="entry name" value="Radical_SAM_PqqE_MftC-like"/>
</dbReference>
<dbReference type="RefSeq" id="WP_096203541.1">
    <property type="nucleotide sequence ID" value="NZ_FZMP01000010.1"/>
</dbReference>
<dbReference type="InterPro" id="IPR058240">
    <property type="entry name" value="rSAM_sf"/>
</dbReference>
<evidence type="ECO:0000313" key="8">
    <source>
        <dbReference type="EMBL" id="SNQ59115.1"/>
    </source>
</evidence>
<evidence type="ECO:0000256" key="2">
    <source>
        <dbReference type="ARBA" id="ARBA00022485"/>
    </source>
</evidence>
<dbReference type="InterPro" id="IPR013785">
    <property type="entry name" value="Aldolase_TIM"/>
</dbReference>
<dbReference type="PROSITE" id="PS51257">
    <property type="entry name" value="PROKAR_LIPOPROTEIN"/>
    <property type="match status" value="1"/>
</dbReference>
<dbReference type="PANTHER" id="PTHR11228">
    <property type="entry name" value="RADICAL SAM DOMAIN PROTEIN"/>
    <property type="match status" value="1"/>
</dbReference>
<accession>A0A284VIK8</accession>
<dbReference type="SUPFAM" id="SSF102114">
    <property type="entry name" value="Radical SAM enzymes"/>
    <property type="match status" value="1"/>
</dbReference>
<proteinExistence type="predicted"/>
<evidence type="ECO:0000256" key="6">
    <source>
        <dbReference type="ARBA" id="ARBA00023014"/>
    </source>
</evidence>
<protein>
    <submittedName>
        <fullName evidence="8">Putative Radical SAM domain protein</fullName>
    </submittedName>
</protein>
<evidence type="ECO:0000259" key="7">
    <source>
        <dbReference type="PROSITE" id="PS51918"/>
    </source>
</evidence>
<keyword evidence="3" id="KW-0949">S-adenosyl-L-methionine</keyword>
<dbReference type="InterPro" id="IPR007197">
    <property type="entry name" value="rSAM"/>
</dbReference>
<dbReference type="NCBIfam" id="TIGR04085">
    <property type="entry name" value="rSAM_more_4Fe4S"/>
    <property type="match status" value="1"/>
</dbReference>
<keyword evidence="5" id="KW-0408">Iron</keyword>
<evidence type="ECO:0000256" key="1">
    <source>
        <dbReference type="ARBA" id="ARBA00001966"/>
    </source>
</evidence>
<keyword evidence="9" id="KW-1185">Reference proteome</keyword>